<protein>
    <submittedName>
        <fullName evidence="1">Uncharacterized protein</fullName>
    </submittedName>
</protein>
<accession>A0A1V0SGJ0</accession>
<organism evidence="1">
    <name type="scientific">Hokovirus HKV1</name>
    <dbReference type="NCBI Taxonomy" id="1977638"/>
    <lineage>
        <taxon>Viruses</taxon>
        <taxon>Varidnaviria</taxon>
        <taxon>Bamfordvirae</taxon>
        <taxon>Nucleocytoviricota</taxon>
        <taxon>Megaviricetes</taxon>
        <taxon>Imitervirales</taxon>
        <taxon>Mimiviridae</taxon>
        <taxon>Klosneuvirinae</taxon>
        <taxon>Hokovirus</taxon>
    </lineage>
</organism>
<dbReference type="EMBL" id="KY684105">
    <property type="protein sequence ID" value="ARF10840.1"/>
    <property type="molecule type" value="Genomic_DNA"/>
</dbReference>
<name>A0A1V0SGJ0_9VIRU</name>
<gene>
    <name evidence="1" type="ORF">Hokovirus_3_113</name>
</gene>
<sequence length="83" mass="9686">MNSDNKNLRLELVGKESWGRSVTNFAMQHYNCTMASSNCAQAIKYFEQNKQKINLRHEGEILIFKDLEGNLFALYFFQYAGKQ</sequence>
<reference evidence="1" key="1">
    <citation type="journal article" date="2017" name="Science">
        <title>Giant viruses with an expanded complement of translation system components.</title>
        <authorList>
            <person name="Schulz F."/>
            <person name="Yutin N."/>
            <person name="Ivanova N.N."/>
            <person name="Ortega D.R."/>
            <person name="Lee T.K."/>
            <person name="Vierheilig J."/>
            <person name="Daims H."/>
            <person name="Horn M."/>
            <person name="Wagner M."/>
            <person name="Jensen G.J."/>
            <person name="Kyrpides N.C."/>
            <person name="Koonin E.V."/>
            <person name="Woyke T."/>
        </authorList>
    </citation>
    <scope>NUCLEOTIDE SEQUENCE</scope>
    <source>
        <strain evidence="1">HKV1</strain>
    </source>
</reference>
<proteinExistence type="predicted"/>
<evidence type="ECO:0000313" key="1">
    <source>
        <dbReference type="EMBL" id="ARF10840.1"/>
    </source>
</evidence>